<dbReference type="InterPro" id="IPR004198">
    <property type="entry name" value="Znf_C5HC2"/>
</dbReference>
<evidence type="ECO:0000256" key="1">
    <source>
        <dbReference type="ARBA" id="ARBA00022723"/>
    </source>
</evidence>
<feature type="domain" description="JmjN" evidence="3">
    <location>
        <begin position="17"/>
        <end position="58"/>
    </location>
</feature>
<reference evidence="5" key="1">
    <citation type="submission" date="2021-01" db="EMBL/GenBank/DDBJ databases">
        <authorList>
            <person name="Corre E."/>
            <person name="Pelletier E."/>
            <person name="Niang G."/>
            <person name="Scheremetjew M."/>
            <person name="Finn R."/>
            <person name="Kale V."/>
            <person name="Holt S."/>
            <person name="Cochrane G."/>
            <person name="Meng A."/>
            <person name="Brown T."/>
            <person name="Cohen L."/>
        </authorList>
    </citation>
    <scope>NUCLEOTIDE SEQUENCE</scope>
    <source>
        <strain evidence="5">CCMP1756</strain>
    </source>
</reference>
<evidence type="ECO:0000313" key="7">
    <source>
        <dbReference type="Proteomes" id="UP000789595"/>
    </source>
</evidence>
<dbReference type="EMBL" id="CAKKNE010000002">
    <property type="protein sequence ID" value="CAH0368778.1"/>
    <property type="molecule type" value="Genomic_DNA"/>
</dbReference>
<dbReference type="GO" id="GO:0046872">
    <property type="term" value="F:metal ion binding"/>
    <property type="evidence" value="ECO:0007669"/>
    <property type="project" value="UniProtKB-KW"/>
</dbReference>
<keyword evidence="1" id="KW-0479">Metal-binding</keyword>
<accession>A0A7S3ZPX7</accession>
<dbReference type="SMART" id="SM00545">
    <property type="entry name" value="JmjN"/>
    <property type="match status" value="1"/>
</dbReference>
<dbReference type="Gene3D" id="2.60.120.650">
    <property type="entry name" value="Cupin"/>
    <property type="match status" value="1"/>
</dbReference>
<evidence type="ECO:0000256" key="2">
    <source>
        <dbReference type="ARBA" id="ARBA00023004"/>
    </source>
</evidence>
<dbReference type="Pfam" id="PF02928">
    <property type="entry name" value="zf-C5HC2"/>
    <property type="match status" value="1"/>
</dbReference>
<dbReference type="GO" id="GO:0005634">
    <property type="term" value="C:nucleus"/>
    <property type="evidence" value="ECO:0007669"/>
    <property type="project" value="TreeGrafter"/>
</dbReference>
<sequence length="527" mass="59937">MEAPPQKRRAGGRVLETKTYRPTLAEFRDPYVYIASIRAEGERYGIVRIVPPKGWEMDCYVDFEAKAKIGSKRQRVDLLMEGDSFDDGGRYTLSEYAWMADAFAKSWVRKTHPKHFKGEDCRYDHDLLEGDYWDIVDRGDQGSPGVVVDYGNDVDAAEYWSGFPRGPPQPELCAENLDRCEPFSYEYYARSGWNLNNIARWPGSVLRYYEEPVSGVTSPWLYLGMLFSTFPWHNEDNYFYSINYHHAGAPKQWYGTPGSKADAFEVAFRALVNENGGDMTAGDSLHNINTMISAYEIAKRGVPMYALRQMPGEFVVTFPRAYHGGFSLGFNIGEAVNFATPDWVQHARLANEHYRTIARLGVVGHDRLMFTLAHNVDTYTDIASCEALRGEVWRIAEEEARTRPHLYRTEGLRDVSDRVGPPPGNNTRVCGKDDADFDDTRICCICKHTCYASIVGCNCSNDQLVCLRHAGFLCRCPPSNRFVLEWEKVEDLIRLARRVDAKLAQLKGVPYVPAVVDWPMMPRTVNP</sequence>
<dbReference type="PANTHER" id="PTHR10694">
    <property type="entry name" value="LYSINE-SPECIFIC DEMETHYLASE"/>
    <property type="match status" value="1"/>
</dbReference>
<dbReference type="Pfam" id="PF02373">
    <property type="entry name" value="JmjC"/>
    <property type="match status" value="1"/>
</dbReference>
<evidence type="ECO:0000259" key="4">
    <source>
        <dbReference type="PROSITE" id="PS51184"/>
    </source>
</evidence>
<dbReference type="PANTHER" id="PTHR10694:SF33">
    <property type="entry name" value="LYSINE-SPECIFIC DEMETHYLASE 5"/>
    <property type="match status" value="1"/>
</dbReference>
<organism evidence="5">
    <name type="scientific">Pelagomonas calceolata</name>
    <dbReference type="NCBI Taxonomy" id="35677"/>
    <lineage>
        <taxon>Eukaryota</taxon>
        <taxon>Sar</taxon>
        <taxon>Stramenopiles</taxon>
        <taxon>Ochrophyta</taxon>
        <taxon>Pelagophyceae</taxon>
        <taxon>Pelagomonadales</taxon>
        <taxon>Pelagomonadaceae</taxon>
        <taxon>Pelagomonas</taxon>
    </lineage>
</organism>
<dbReference type="GO" id="GO:0141052">
    <property type="term" value="F:histone H3 demethylase activity"/>
    <property type="evidence" value="ECO:0007669"/>
    <property type="project" value="UniProtKB-ARBA"/>
</dbReference>
<dbReference type="OrthoDB" id="1678912at2759"/>
<dbReference type="AlphaFoldDB" id="A0A7S3ZPX7"/>
<dbReference type="InterPro" id="IPR003347">
    <property type="entry name" value="JmjC_dom"/>
</dbReference>
<proteinExistence type="predicted"/>
<dbReference type="InterPro" id="IPR003349">
    <property type="entry name" value="JmjN"/>
</dbReference>
<dbReference type="Pfam" id="PF02375">
    <property type="entry name" value="JmjN"/>
    <property type="match status" value="1"/>
</dbReference>
<dbReference type="GO" id="GO:0010468">
    <property type="term" value="P:regulation of gene expression"/>
    <property type="evidence" value="ECO:0007669"/>
    <property type="project" value="TreeGrafter"/>
</dbReference>
<dbReference type="EMBL" id="HBIW01006490">
    <property type="protein sequence ID" value="CAE0689972.1"/>
    <property type="molecule type" value="Transcribed_RNA"/>
</dbReference>
<dbReference type="PROSITE" id="PS51184">
    <property type="entry name" value="JMJC"/>
    <property type="match status" value="1"/>
</dbReference>
<feature type="domain" description="JmjC" evidence="4">
    <location>
        <begin position="187"/>
        <end position="355"/>
    </location>
</feature>
<evidence type="ECO:0008006" key="8">
    <source>
        <dbReference type="Google" id="ProtNLM"/>
    </source>
</evidence>
<keyword evidence="2" id="KW-0408">Iron</keyword>
<gene>
    <name evidence="5" type="ORF">PCAL00307_LOCUS5407</name>
    <name evidence="6" type="ORF">PECAL_2P18630</name>
</gene>
<reference evidence="6" key="2">
    <citation type="submission" date="2021-11" db="EMBL/GenBank/DDBJ databases">
        <authorList>
            <consortium name="Genoscope - CEA"/>
            <person name="William W."/>
        </authorList>
    </citation>
    <scope>NUCLEOTIDE SEQUENCE</scope>
</reference>
<dbReference type="PROSITE" id="PS51183">
    <property type="entry name" value="JMJN"/>
    <property type="match status" value="1"/>
</dbReference>
<dbReference type="SUPFAM" id="SSF51197">
    <property type="entry name" value="Clavaminate synthase-like"/>
    <property type="match status" value="1"/>
</dbReference>
<protein>
    <recommendedName>
        <fullName evidence="8">JmjC domain-containing protein</fullName>
    </recommendedName>
</protein>
<dbReference type="GO" id="GO:0000785">
    <property type="term" value="C:chromatin"/>
    <property type="evidence" value="ECO:0007669"/>
    <property type="project" value="TreeGrafter"/>
</dbReference>
<keyword evidence="7" id="KW-1185">Reference proteome</keyword>
<dbReference type="Proteomes" id="UP000789595">
    <property type="component" value="Unassembled WGS sequence"/>
</dbReference>
<name>A0A7S3ZPX7_9STRA</name>
<dbReference type="SMART" id="SM00558">
    <property type="entry name" value="JmjC"/>
    <property type="match status" value="1"/>
</dbReference>
<evidence type="ECO:0000313" key="6">
    <source>
        <dbReference type="EMBL" id="CAH0368778.1"/>
    </source>
</evidence>
<evidence type="ECO:0000313" key="5">
    <source>
        <dbReference type="EMBL" id="CAE0689972.1"/>
    </source>
</evidence>
<evidence type="ECO:0000259" key="3">
    <source>
        <dbReference type="PROSITE" id="PS51183"/>
    </source>
</evidence>